<evidence type="ECO:0000313" key="2">
    <source>
        <dbReference type="Proteomes" id="UP001576784"/>
    </source>
</evidence>
<evidence type="ECO:0000313" key="1">
    <source>
        <dbReference type="EMBL" id="MFB2898418.1"/>
    </source>
</evidence>
<reference evidence="1 2" key="1">
    <citation type="submission" date="2024-09" db="EMBL/GenBank/DDBJ databases">
        <title>Floridaenema gen nov. (Aerosakkonemataceae, Aerosakkonematales ord. nov., Cyanobacteria) from benthic tropical and subtropical fresh waters, with the description of four new species.</title>
        <authorList>
            <person name="Moretto J.A."/>
            <person name="Berthold D.E."/>
            <person name="Lefler F.W."/>
            <person name="Huang I.-S."/>
            <person name="Laughinghouse H. IV."/>
        </authorList>
    </citation>
    <scope>NUCLEOTIDE SEQUENCE [LARGE SCALE GENOMIC DNA]</scope>
    <source>
        <strain evidence="1 2">BLCC-F50</strain>
    </source>
</reference>
<dbReference type="EMBL" id="JBHFNR010000289">
    <property type="protein sequence ID" value="MFB2898418.1"/>
    <property type="molecule type" value="Genomic_DNA"/>
</dbReference>
<organism evidence="1 2">
    <name type="scientific">Floridaenema flaviceps BLCC-F50</name>
    <dbReference type="NCBI Taxonomy" id="3153642"/>
    <lineage>
        <taxon>Bacteria</taxon>
        <taxon>Bacillati</taxon>
        <taxon>Cyanobacteriota</taxon>
        <taxon>Cyanophyceae</taxon>
        <taxon>Oscillatoriophycideae</taxon>
        <taxon>Aerosakkonematales</taxon>
        <taxon>Aerosakkonemataceae</taxon>
        <taxon>Floridanema</taxon>
        <taxon>Floridanema flaviceps</taxon>
    </lineage>
</organism>
<proteinExistence type="predicted"/>
<protein>
    <submittedName>
        <fullName evidence="1">Uncharacterized protein</fullName>
    </submittedName>
</protein>
<dbReference type="Proteomes" id="UP001576784">
    <property type="component" value="Unassembled WGS sequence"/>
</dbReference>
<gene>
    <name evidence="1" type="ORF">ACE1CI_36340</name>
</gene>
<comment type="caution">
    <text evidence="1">The sequence shown here is derived from an EMBL/GenBank/DDBJ whole genome shotgun (WGS) entry which is preliminary data.</text>
</comment>
<name>A0ABV4Y357_9CYAN</name>
<keyword evidence="2" id="KW-1185">Reference proteome</keyword>
<accession>A0ABV4Y357</accession>
<dbReference type="RefSeq" id="WP_413268021.1">
    <property type="nucleotide sequence ID" value="NZ_JBHFNR010000289.1"/>
</dbReference>
<sequence length="46" mass="5268">MLPSYLPIAELCNDNYLHEQQQIQTEAINLAQTTLLSSNLFIYRVG</sequence>